<dbReference type="InterPro" id="IPR045584">
    <property type="entry name" value="Pilin-like"/>
</dbReference>
<dbReference type="Gene3D" id="3.30.700.10">
    <property type="entry name" value="Glycoprotein, Type 4 Pilin"/>
    <property type="match status" value="1"/>
</dbReference>
<dbReference type="RefSeq" id="WP_338018755.1">
    <property type="nucleotide sequence ID" value="NZ_FOUO01000024.1"/>
</dbReference>
<keyword evidence="1" id="KW-0472">Membrane</keyword>
<dbReference type="STRING" id="195064.SAMN05421721_12413"/>
<feature type="transmembrane region" description="Helical" evidence="1">
    <location>
        <begin position="12"/>
        <end position="32"/>
    </location>
</feature>
<evidence type="ECO:0000256" key="1">
    <source>
        <dbReference type="SAM" id="Phobius"/>
    </source>
</evidence>
<keyword evidence="3" id="KW-1185">Reference proteome</keyword>
<sequence>MNQHTPRGFTLIEVMITVAIIGILAAIAYPSYTRYVERTQVSDGKVALSEAAQRLERCYTSTLTYADCDIAAESPEGFYTLAVEADASSYTLTATGADGRVAAEGAECHSLTLDHQGTRSPEACW</sequence>
<dbReference type="InterPro" id="IPR031982">
    <property type="entry name" value="PilE-like"/>
</dbReference>
<organism evidence="2 3">
    <name type="scientific">Ectothiorhodospira mobilis</name>
    <dbReference type="NCBI Taxonomy" id="195064"/>
    <lineage>
        <taxon>Bacteria</taxon>
        <taxon>Pseudomonadati</taxon>
        <taxon>Pseudomonadota</taxon>
        <taxon>Gammaproteobacteria</taxon>
        <taxon>Chromatiales</taxon>
        <taxon>Ectothiorhodospiraceae</taxon>
        <taxon>Ectothiorhodospira</taxon>
    </lineage>
</organism>
<dbReference type="NCBIfam" id="TIGR02532">
    <property type="entry name" value="IV_pilin_GFxxxE"/>
    <property type="match status" value="1"/>
</dbReference>
<dbReference type="AlphaFoldDB" id="A0A1I4SXQ7"/>
<dbReference type="SUPFAM" id="SSF54523">
    <property type="entry name" value="Pili subunits"/>
    <property type="match status" value="1"/>
</dbReference>
<name>A0A1I4SXQ7_ECTMO</name>
<accession>A0A1I4SXQ7</accession>
<keyword evidence="1" id="KW-1133">Transmembrane helix</keyword>
<gene>
    <name evidence="2" type="ORF">SAMN05421721_12413</name>
</gene>
<dbReference type="Proteomes" id="UP000199556">
    <property type="component" value="Unassembled WGS sequence"/>
</dbReference>
<dbReference type="InterPro" id="IPR012902">
    <property type="entry name" value="N_methyl_site"/>
</dbReference>
<dbReference type="PROSITE" id="PS00409">
    <property type="entry name" value="PROKAR_NTER_METHYL"/>
    <property type="match status" value="1"/>
</dbReference>
<protein>
    <submittedName>
        <fullName evidence="2">Type IV pilus assembly protein PilE</fullName>
    </submittedName>
</protein>
<evidence type="ECO:0000313" key="2">
    <source>
        <dbReference type="EMBL" id="SFM69256.1"/>
    </source>
</evidence>
<keyword evidence="1" id="KW-0812">Transmembrane</keyword>
<reference evidence="2 3" key="1">
    <citation type="submission" date="2016-10" db="EMBL/GenBank/DDBJ databases">
        <authorList>
            <person name="de Groot N.N."/>
        </authorList>
    </citation>
    <scope>NUCLEOTIDE SEQUENCE [LARGE SCALE GENOMIC DNA]</scope>
    <source>
        <strain evidence="2 3">DSM 4180</strain>
    </source>
</reference>
<dbReference type="Pfam" id="PF07963">
    <property type="entry name" value="N_methyl"/>
    <property type="match status" value="1"/>
</dbReference>
<evidence type="ECO:0000313" key="3">
    <source>
        <dbReference type="Proteomes" id="UP000199556"/>
    </source>
</evidence>
<proteinExistence type="predicted"/>
<dbReference type="Pfam" id="PF16732">
    <property type="entry name" value="ComP_DUS"/>
    <property type="match status" value="1"/>
</dbReference>
<dbReference type="EMBL" id="FOUO01000024">
    <property type="protein sequence ID" value="SFM69256.1"/>
    <property type="molecule type" value="Genomic_DNA"/>
</dbReference>
<dbReference type="GO" id="GO:0043683">
    <property type="term" value="P:type IV pilus assembly"/>
    <property type="evidence" value="ECO:0007669"/>
    <property type="project" value="InterPro"/>
</dbReference>